<gene>
    <name evidence="2" type="ORF">ACFODZ_02370</name>
</gene>
<reference evidence="3" key="1">
    <citation type="journal article" date="2019" name="Int. J. Syst. Evol. Microbiol.">
        <title>The Global Catalogue of Microorganisms (GCM) 10K type strain sequencing project: providing services to taxonomists for standard genome sequencing and annotation.</title>
        <authorList>
            <consortium name="The Broad Institute Genomics Platform"/>
            <consortium name="The Broad Institute Genome Sequencing Center for Infectious Disease"/>
            <person name="Wu L."/>
            <person name="Ma J."/>
        </authorList>
    </citation>
    <scope>NUCLEOTIDE SEQUENCE [LARGE SCALE GENOMIC DNA]</scope>
    <source>
        <strain evidence="3">KCTC 42953</strain>
    </source>
</reference>
<evidence type="ECO:0000256" key="1">
    <source>
        <dbReference type="SAM" id="Phobius"/>
    </source>
</evidence>
<feature type="transmembrane region" description="Helical" evidence="1">
    <location>
        <begin position="23"/>
        <end position="41"/>
    </location>
</feature>
<dbReference type="EMBL" id="JBHRTS010000001">
    <property type="protein sequence ID" value="MFC3193077.1"/>
    <property type="molecule type" value="Genomic_DNA"/>
</dbReference>
<dbReference type="Proteomes" id="UP001595533">
    <property type="component" value="Unassembled WGS sequence"/>
</dbReference>
<evidence type="ECO:0000313" key="3">
    <source>
        <dbReference type="Proteomes" id="UP001595533"/>
    </source>
</evidence>
<keyword evidence="1" id="KW-0812">Transmembrane</keyword>
<dbReference type="RefSeq" id="WP_077409731.1">
    <property type="nucleotide sequence ID" value="NZ_JBHRTS010000001.1"/>
</dbReference>
<evidence type="ECO:0008006" key="4">
    <source>
        <dbReference type="Google" id="ProtNLM"/>
    </source>
</evidence>
<accession>A0ABV7JCC4</accession>
<name>A0ABV7JCC4_9GAMM</name>
<keyword evidence="1" id="KW-0472">Membrane</keyword>
<keyword evidence="1" id="KW-1133">Transmembrane helix</keyword>
<protein>
    <recommendedName>
        <fullName evidence="4">SGNH/GDSL hydrolase family protein</fullName>
    </recommendedName>
</protein>
<organism evidence="2 3">
    <name type="scientific">Marinicella sediminis</name>
    <dbReference type="NCBI Taxonomy" id="1792834"/>
    <lineage>
        <taxon>Bacteria</taxon>
        <taxon>Pseudomonadati</taxon>
        <taxon>Pseudomonadota</taxon>
        <taxon>Gammaproteobacteria</taxon>
        <taxon>Lysobacterales</taxon>
        <taxon>Marinicellaceae</taxon>
        <taxon>Marinicella</taxon>
    </lineage>
</organism>
<keyword evidence="3" id="KW-1185">Reference proteome</keyword>
<sequence>MPSSTSNSDYYFHENRPIPEGNWSATLMLALALFIAGLLAWEYNARVIWGYEPEAYIDNNGLWAIQRSMVDHSDEQSVVIIGASRILFDFDLDTFETATGVRPIQLALAGTNPQPILADLAADQDFKGLLLVGITPGSFFRERGGLSADAPEYYANESPSQWLGQQLSMLIEPHLSFYDQSNWPLFTLIERLELPNREGVFDPRMGVWKIAQSDRDRDTKMFWKVEQQPEYQHHAQMTWRGFMKMGDLRGPAPFDIDTYLAGVVNDVKTIRARGGEVVFIRPPSSGDYRPRENRLQPRETHWDRLLKETDSIGLHFEDHESLQGFRIPEWSHLHSADAPAYTAALIPLIHQQLLAAGKTGLY</sequence>
<evidence type="ECO:0000313" key="2">
    <source>
        <dbReference type="EMBL" id="MFC3193077.1"/>
    </source>
</evidence>
<proteinExistence type="predicted"/>
<comment type="caution">
    <text evidence="2">The sequence shown here is derived from an EMBL/GenBank/DDBJ whole genome shotgun (WGS) entry which is preliminary data.</text>
</comment>